<evidence type="ECO:0000256" key="4">
    <source>
        <dbReference type="ARBA" id="ARBA00020461"/>
    </source>
</evidence>
<dbReference type="NCBIfam" id="TIGR00136">
    <property type="entry name" value="mnmG_gidA"/>
    <property type="match status" value="1"/>
</dbReference>
<keyword evidence="6 11" id="KW-0819">tRNA processing</keyword>
<comment type="cofactor">
    <cofactor evidence="1 11">
        <name>FAD</name>
        <dbReference type="ChEBI" id="CHEBI:57692"/>
    </cofactor>
</comment>
<dbReference type="Gene3D" id="3.50.50.60">
    <property type="entry name" value="FAD/NAD(P)-binding domain"/>
    <property type="match status" value="2"/>
</dbReference>
<dbReference type="SUPFAM" id="SSF51905">
    <property type="entry name" value="FAD/NAD(P)-binding domain"/>
    <property type="match status" value="1"/>
</dbReference>
<evidence type="ECO:0000256" key="5">
    <source>
        <dbReference type="ARBA" id="ARBA00022630"/>
    </source>
</evidence>
<keyword evidence="14" id="KW-1185">Reference proteome</keyword>
<dbReference type="HAMAP" id="MF_00129">
    <property type="entry name" value="MnmG_GidA"/>
    <property type="match status" value="1"/>
</dbReference>
<dbReference type="FunFam" id="1.10.150.570:FF:000001">
    <property type="entry name" value="tRNA uridine 5-carboxymethylaminomethyl modification enzyme MnmG"/>
    <property type="match status" value="1"/>
</dbReference>
<evidence type="ECO:0000256" key="8">
    <source>
        <dbReference type="ARBA" id="ARBA00023027"/>
    </source>
</evidence>
<feature type="binding site" evidence="11">
    <location>
        <begin position="10"/>
        <end position="15"/>
    </location>
    <ligand>
        <name>FAD</name>
        <dbReference type="ChEBI" id="CHEBI:57692"/>
    </ligand>
</feature>
<protein>
    <recommendedName>
        <fullName evidence="4 11">tRNA uridine 5-carboxymethylaminomethyl modification enzyme MnmG</fullName>
    </recommendedName>
    <alternativeName>
        <fullName evidence="10 11">Glucose-inhibited division protein A</fullName>
    </alternativeName>
</protein>
<evidence type="ECO:0000256" key="7">
    <source>
        <dbReference type="ARBA" id="ARBA00022827"/>
    </source>
</evidence>
<comment type="caution">
    <text evidence="11">Lacks conserved residue(s) required for the propagation of feature annotation.</text>
</comment>
<dbReference type="InterPro" id="IPR036188">
    <property type="entry name" value="FAD/NAD-bd_sf"/>
</dbReference>
<dbReference type="InterPro" id="IPR026904">
    <property type="entry name" value="MnmG_C"/>
</dbReference>
<keyword evidence="7 11" id="KW-0274">FAD</keyword>
<dbReference type="FunFam" id="3.50.50.60:FF:000002">
    <property type="entry name" value="tRNA uridine 5-carboxymethylaminomethyl modification enzyme MnmG"/>
    <property type="match status" value="1"/>
</dbReference>
<dbReference type="Proteomes" id="UP001286174">
    <property type="component" value="Unassembled WGS sequence"/>
</dbReference>
<dbReference type="PANTHER" id="PTHR11806">
    <property type="entry name" value="GLUCOSE INHIBITED DIVISION PROTEIN A"/>
    <property type="match status" value="1"/>
</dbReference>
<keyword evidence="5 11" id="KW-0285">Flavoprotein</keyword>
<dbReference type="Pfam" id="PF21680">
    <property type="entry name" value="GIDA_C_1st"/>
    <property type="match status" value="1"/>
</dbReference>
<name>A0AB35TZR5_9FIRM</name>
<dbReference type="InterPro" id="IPR049312">
    <property type="entry name" value="GIDA_C_N"/>
</dbReference>
<dbReference type="InterPro" id="IPR020595">
    <property type="entry name" value="MnmG-rel_CS"/>
</dbReference>
<dbReference type="AlphaFoldDB" id="A0AB35TZR5"/>
<dbReference type="EMBL" id="JALBUR010000002">
    <property type="protein sequence ID" value="MDX8418793.1"/>
    <property type="molecule type" value="Genomic_DNA"/>
</dbReference>
<comment type="function">
    <text evidence="2 11">NAD-binding protein involved in the addition of a carboxymethylaminomethyl (cmnm) group at the wobble position (U34) of certain tRNAs, forming tRNA-cmnm(5)s(2)U34.</text>
</comment>
<proteinExistence type="inferred from homology"/>
<dbReference type="Pfam" id="PF01134">
    <property type="entry name" value="GIDA"/>
    <property type="match status" value="1"/>
</dbReference>
<feature type="domain" description="tRNA uridine 5-carboxymethylaminomethyl modification enzyme C-terminal subdomain" evidence="12">
    <location>
        <begin position="542"/>
        <end position="613"/>
    </location>
</feature>
<evidence type="ECO:0000256" key="11">
    <source>
        <dbReference type="HAMAP-Rule" id="MF_00129"/>
    </source>
</evidence>
<dbReference type="Gene3D" id="1.10.150.570">
    <property type="entry name" value="GidA associated domain, C-terminal subdomain"/>
    <property type="match status" value="1"/>
</dbReference>
<keyword evidence="11" id="KW-0963">Cytoplasm</keyword>
<evidence type="ECO:0000256" key="10">
    <source>
        <dbReference type="ARBA" id="ARBA00031800"/>
    </source>
</evidence>
<dbReference type="InterPro" id="IPR004416">
    <property type="entry name" value="MnmG"/>
</dbReference>
<keyword evidence="8 11" id="KW-0520">NAD</keyword>
<dbReference type="InterPro" id="IPR044920">
    <property type="entry name" value="MnmG_C_subdom_sf"/>
</dbReference>
<evidence type="ECO:0000256" key="2">
    <source>
        <dbReference type="ARBA" id="ARBA00003717"/>
    </source>
</evidence>
<evidence type="ECO:0000313" key="14">
    <source>
        <dbReference type="Proteomes" id="UP001286174"/>
    </source>
</evidence>
<dbReference type="GO" id="GO:0005829">
    <property type="term" value="C:cytosol"/>
    <property type="evidence" value="ECO:0007669"/>
    <property type="project" value="TreeGrafter"/>
</dbReference>
<evidence type="ECO:0000256" key="3">
    <source>
        <dbReference type="ARBA" id="ARBA00007653"/>
    </source>
</evidence>
<dbReference type="Gene3D" id="1.10.10.1800">
    <property type="entry name" value="tRNA uridine 5-carboxymethylaminomethyl modification enzyme MnmG/GidA"/>
    <property type="match status" value="1"/>
</dbReference>
<feature type="binding site" evidence="11">
    <location>
        <begin position="271"/>
        <end position="285"/>
    </location>
    <ligand>
        <name>NAD(+)</name>
        <dbReference type="ChEBI" id="CHEBI:57540"/>
    </ligand>
</feature>
<comment type="subcellular location">
    <subcellularLocation>
        <location evidence="11">Cytoplasm</location>
    </subcellularLocation>
</comment>
<dbReference type="PROSITE" id="PS01281">
    <property type="entry name" value="GIDA_2"/>
    <property type="match status" value="1"/>
</dbReference>
<comment type="similarity">
    <text evidence="3 11">Belongs to the MnmG family.</text>
</comment>
<evidence type="ECO:0000256" key="6">
    <source>
        <dbReference type="ARBA" id="ARBA00022694"/>
    </source>
</evidence>
<dbReference type="GO" id="GO:0050660">
    <property type="term" value="F:flavin adenine dinucleotide binding"/>
    <property type="evidence" value="ECO:0007669"/>
    <property type="project" value="UniProtKB-UniRule"/>
</dbReference>
<dbReference type="Pfam" id="PF13932">
    <property type="entry name" value="SAM_GIDA_C"/>
    <property type="match status" value="1"/>
</dbReference>
<evidence type="ECO:0000256" key="9">
    <source>
        <dbReference type="ARBA" id="ARBA00025948"/>
    </source>
</evidence>
<gene>
    <name evidence="11 13" type="primary">mnmG</name>
    <name evidence="11" type="synonym">gidA</name>
    <name evidence="13" type="ORF">MOZ60_01640</name>
</gene>
<dbReference type="RefSeq" id="WP_108774593.1">
    <property type="nucleotide sequence ID" value="NZ_JALBUR010000002.1"/>
</dbReference>
<dbReference type="GO" id="GO:0002098">
    <property type="term" value="P:tRNA wobble uridine modification"/>
    <property type="evidence" value="ECO:0007669"/>
    <property type="project" value="InterPro"/>
</dbReference>
<dbReference type="InterPro" id="IPR047001">
    <property type="entry name" value="MnmG_C_subdom"/>
</dbReference>
<dbReference type="PROSITE" id="PS01280">
    <property type="entry name" value="GIDA_1"/>
    <property type="match status" value="1"/>
</dbReference>
<reference evidence="13 14" key="1">
    <citation type="submission" date="2022-03" db="EMBL/GenBank/DDBJ databases">
        <title>Novel taxa within the pig intestine.</title>
        <authorList>
            <person name="Wylensek D."/>
            <person name="Bishof K."/>
            <person name="Afrizal A."/>
            <person name="Clavel T."/>
        </authorList>
    </citation>
    <scope>NUCLEOTIDE SEQUENCE [LARGE SCALE GENOMIC DNA]</scope>
    <source>
        <strain evidence="13 14">CLA-KB-P133</strain>
    </source>
</reference>
<dbReference type="SMART" id="SM01228">
    <property type="entry name" value="GIDA_assoc_3"/>
    <property type="match status" value="1"/>
</dbReference>
<dbReference type="PRINTS" id="PR00368">
    <property type="entry name" value="FADPNR"/>
</dbReference>
<evidence type="ECO:0000259" key="12">
    <source>
        <dbReference type="SMART" id="SM01228"/>
    </source>
</evidence>
<dbReference type="InterPro" id="IPR040131">
    <property type="entry name" value="MnmG_N"/>
</dbReference>
<dbReference type="PANTHER" id="PTHR11806:SF0">
    <property type="entry name" value="PROTEIN MTO1 HOMOLOG, MITOCHONDRIAL"/>
    <property type="match status" value="1"/>
</dbReference>
<dbReference type="InterPro" id="IPR002218">
    <property type="entry name" value="MnmG-rel"/>
</dbReference>
<comment type="subunit">
    <text evidence="9 11">Homodimer. Heterotetramer of two MnmE and two MnmG subunits.</text>
</comment>
<evidence type="ECO:0000313" key="13">
    <source>
        <dbReference type="EMBL" id="MDX8418793.1"/>
    </source>
</evidence>
<evidence type="ECO:0000256" key="1">
    <source>
        <dbReference type="ARBA" id="ARBA00001974"/>
    </source>
</evidence>
<sequence>MDNYEVIVIGGGHAGIEAALACARMHHKTLLLSLSIENIGKMPCNPSVGGPAKGIVVREIDALGGQMPITADKTALQFKMLNSAKGPGVRALRVQSDKLAYKAMMQDVCLHQENLTVKADMAVRLNVEDGKATGVTLKDGSVINSQIVILTTGTYMAGLNMISSEVTPGGPDRETTTNDLSASLREAGLRTFRLKTGTPPRVLTKSIDFSKTEIEPGTNKFICFSDTTTHIRPFDQQVPCYLTYTTPETHELILSNLHKSSMYSGVVKGVGPRYCPSIEDKLVRFKDKPRHLLFLEPESLSLDTTYVQGFSTSLPRDIQEKMVHSLPGFANAVIKKYAYAIEYDAIDPIQMRPSLESKIIQNLFTAGQVNGTSGYEEAAGQGIMAGINASLKLEGKQPLILSRDEAYIGVMIDDLTTKGTAEPYRLLTSRAEFRLLLRHDNADQRLLEKGYQIGLISEERHDAYLKKMEKIKDLKEHLKNTGLNHENKDASDYLVSLGYSPLEGHVSEDELARRPKVDLYTLLCKAGEDVDERIAEQVGIEVRYEGYINKAKREAAKLAAMDHVILPDDLDYQKVDNLSIEGRQKLSKFRPATMGQASRISGVNPADLAVLAIYLKSQKEVKSYEL</sequence>
<accession>A0AB35TZR5</accession>
<comment type="caution">
    <text evidence="13">The sequence shown here is derived from an EMBL/GenBank/DDBJ whole genome shotgun (WGS) entry which is preliminary data.</text>
</comment>
<dbReference type="GO" id="GO:0030488">
    <property type="term" value="P:tRNA methylation"/>
    <property type="evidence" value="ECO:0007669"/>
    <property type="project" value="TreeGrafter"/>
</dbReference>
<organism evidence="13 14">
    <name type="scientific">Grylomicrobium aquisgranensis</name>
    <dbReference type="NCBI Taxonomy" id="2926318"/>
    <lineage>
        <taxon>Bacteria</taxon>
        <taxon>Bacillati</taxon>
        <taxon>Bacillota</taxon>
        <taxon>Erysipelotrichia</taxon>
        <taxon>Erysipelotrichales</taxon>
        <taxon>Erysipelotrichaceae</taxon>
        <taxon>Grylomicrobium</taxon>
    </lineage>
</organism>